<evidence type="ECO:0000259" key="3">
    <source>
        <dbReference type="Pfam" id="PF00149"/>
    </source>
</evidence>
<dbReference type="AlphaFoldDB" id="A0A832T7H7"/>
<dbReference type="SUPFAM" id="SSF56300">
    <property type="entry name" value="Metallo-dependent phosphatases"/>
    <property type="match status" value="1"/>
</dbReference>
<dbReference type="PANTHER" id="PTHR31302:SF31">
    <property type="entry name" value="PHOSPHODIESTERASE YAEI"/>
    <property type="match status" value="1"/>
</dbReference>
<keyword evidence="2" id="KW-0378">Hydrolase</keyword>
<evidence type="ECO:0000256" key="2">
    <source>
        <dbReference type="ARBA" id="ARBA00022801"/>
    </source>
</evidence>
<protein>
    <recommendedName>
        <fullName evidence="3">Calcineurin-like phosphoesterase domain-containing protein</fullName>
    </recommendedName>
</protein>
<evidence type="ECO:0000256" key="1">
    <source>
        <dbReference type="ARBA" id="ARBA00022723"/>
    </source>
</evidence>
<dbReference type="Pfam" id="PF00149">
    <property type="entry name" value="Metallophos"/>
    <property type="match status" value="1"/>
</dbReference>
<dbReference type="EMBL" id="DUJS01000004">
    <property type="protein sequence ID" value="HII70742.1"/>
    <property type="molecule type" value="Genomic_DNA"/>
</dbReference>
<dbReference type="PANTHER" id="PTHR31302">
    <property type="entry name" value="TRANSMEMBRANE PROTEIN WITH METALLOPHOSPHOESTERASE DOMAIN-RELATED"/>
    <property type="match status" value="1"/>
</dbReference>
<dbReference type="GO" id="GO:0046872">
    <property type="term" value="F:metal ion binding"/>
    <property type="evidence" value="ECO:0007669"/>
    <property type="project" value="UniProtKB-KW"/>
</dbReference>
<dbReference type="InterPro" id="IPR051158">
    <property type="entry name" value="Metallophosphoesterase_sf"/>
</dbReference>
<evidence type="ECO:0000313" key="5">
    <source>
        <dbReference type="Proteomes" id="UP000619545"/>
    </source>
</evidence>
<feature type="domain" description="Calcineurin-like phosphoesterase" evidence="3">
    <location>
        <begin position="15"/>
        <end position="208"/>
    </location>
</feature>
<comment type="caution">
    <text evidence="4">The sequence shown here is derived from an EMBL/GenBank/DDBJ whole genome shotgun (WGS) entry which is preliminary data.</text>
</comment>
<name>A0A832T7H7_9EURY</name>
<dbReference type="GO" id="GO:0008758">
    <property type="term" value="F:UDP-2,3-diacylglucosamine hydrolase activity"/>
    <property type="evidence" value="ECO:0007669"/>
    <property type="project" value="TreeGrafter"/>
</dbReference>
<keyword evidence="1" id="KW-0479">Metal-binding</keyword>
<dbReference type="Gene3D" id="3.60.21.10">
    <property type="match status" value="2"/>
</dbReference>
<proteinExistence type="predicted"/>
<gene>
    <name evidence="4" type="ORF">HA336_05865</name>
</gene>
<organism evidence="4 5">
    <name type="scientific">Methanopyrus kandleri</name>
    <dbReference type="NCBI Taxonomy" id="2320"/>
    <lineage>
        <taxon>Archaea</taxon>
        <taxon>Methanobacteriati</taxon>
        <taxon>Methanobacteriota</taxon>
        <taxon>Methanomada group</taxon>
        <taxon>Methanopyri</taxon>
        <taxon>Methanopyrales</taxon>
        <taxon>Methanopyraceae</taxon>
        <taxon>Methanopyrus</taxon>
    </lineage>
</organism>
<reference evidence="4" key="1">
    <citation type="journal article" date="2020" name="bioRxiv">
        <title>A rank-normalized archaeal taxonomy based on genome phylogeny resolves widespread incomplete and uneven classifications.</title>
        <authorList>
            <person name="Rinke C."/>
            <person name="Chuvochina M."/>
            <person name="Mussig A.J."/>
            <person name="Chaumeil P.-A."/>
            <person name="Waite D.W."/>
            <person name="Whitman W.B."/>
            <person name="Parks D.H."/>
            <person name="Hugenholtz P."/>
        </authorList>
    </citation>
    <scope>NUCLEOTIDE SEQUENCE</scope>
    <source>
        <strain evidence="4">UBA8853</strain>
    </source>
</reference>
<dbReference type="Proteomes" id="UP000619545">
    <property type="component" value="Unassembled WGS sequence"/>
</dbReference>
<sequence length="276" mass="30783">MVQMMLDVTRLPGDRLLISSDIHVGDEYQGHDRETWEAALDLARDFDAFLIDGDLADPRASDPELRELLRDLRELSSEVPTYFVPGNHDTVDLVKSLRDAGVHVLSRRYDNRRGRGCPPGHSGPSLGGPHLLRFGDAWMLVLHGHEPCSELGLNPQKPVNPVARESPMPKRDQILDNYTCREYEMPDRLEEIARSTHADVVITGHTHCRYLGSLEGKLVVNVGTTSCPAICATCRDPLNVGNVCILKASGGTLRAKLFNLRKARVIGRERVRIGRR</sequence>
<dbReference type="InterPro" id="IPR029052">
    <property type="entry name" value="Metallo-depent_PP-like"/>
</dbReference>
<dbReference type="InterPro" id="IPR004843">
    <property type="entry name" value="Calcineurin-like_PHP"/>
</dbReference>
<dbReference type="GO" id="GO:0016020">
    <property type="term" value="C:membrane"/>
    <property type="evidence" value="ECO:0007669"/>
    <property type="project" value="GOC"/>
</dbReference>
<accession>A0A832T7H7</accession>
<evidence type="ECO:0000313" key="4">
    <source>
        <dbReference type="EMBL" id="HII70742.1"/>
    </source>
</evidence>
<dbReference type="GO" id="GO:0009245">
    <property type="term" value="P:lipid A biosynthetic process"/>
    <property type="evidence" value="ECO:0007669"/>
    <property type="project" value="TreeGrafter"/>
</dbReference>